<protein>
    <submittedName>
        <fullName evidence="2">Uncharacterized protein</fullName>
    </submittedName>
</protein>
<dbReference type="Proteomes" id="UP000011083">
    <property type="component" value="Unassembled WGS sequence"/>
</dbReference>
<sequence length="239" mass="25988">MHKTTDAVPQWRREDESIDLEAQEEGAEKYGNDGRFDASAEDEGTDEEISYRQKQAAAPRQEDPAAPLTTTTEHKKKEYPTTEHAIRTLALHTGLGYILGFGVGLVGKAQSIFRVTRMVGAENAHTHYVDPFAVAGDLARPLFMVACLEVASMYAGPAAHNLKLPWKSAPLSTTAAASSPLTGDESHSEGRGLVWEAYEDYGNEGRASMREELAQGTGGRKERSALDSSTYSTPEEELA</sequence>
<dbReference type="AlphaFoldDB" id="L8HKM2"/>
<proteinExistence type="predicted"/>
<dbReference type="KEGG" id="acan:ACA1_289710"/>
<feature type="region of interest" description="Disordered" evidence="1">
    <location>
        <begin position="1"/>
        <end position="72"/>
    </location>
</feature>
<feature type="compositionally biased region" description="Acidic residues" evidence="1">
    <location>
        <begin position="39"/>
        <end position="48"/>
    </location>
</feature>
<feature type="compositionally biased region" description="Acidic residues" evidence="1">
    <location>
        <begin position="16"/>
        <end position="25"/>
    </location>
</feature>
<feature type="region of interest" description="Disordered" evidence="1">
    <location>
        <begin position="206"/>
        <end position="239"/>
    </location>
</feature>
<evidence type="ECO:0000313" key="2">
    <source>
        <dbReference type="EMBL" id="ELR25218.1"/>
    </source>
</evidence>
<evidence type="ECO:0000256" key="1">
    <source>
        <dbReference type="SAM" id="MobiDB-lite"/>
    </source>
</evidence>
<feature type="compositionally biased region" description="Basic and acidic residues" evidence="1">
    <location>
        <begin position="26"/>
        <end position="38"/>
    </location>
</feature>
<dbReference type="VEuPathDB" id="AmoebaDB:ACA1_289710"/>
<accession>L8HKM2</accession>
<keyword evidence="3" id="KW-1185">Reference proteome</keyword>
<evidence type="ECO:0000313" key="3">
    <source>
        <dbReference type="Proteomes" id="UP000011083"/>
    </source>
</evidence>
<gene>
    <name evidence="2" type="ORF">ACA1_289710</name>
</gene>
<feature type="compositionally biased region" description="Basic and acidic residues" evidence="1">
    <location>
        <begin position="207"/>
        <end position="225"/>
    </location>
</feature>
<dbReference type="EMBL" id="KB007805">
    <property type="protein sequence ID" value="ELR25218.1"/>
    <property type="molecule type" value="Genomic_DNA"/>
</dbReference>
<dbReference type="RefSeq" id="XP_004367973.1">
    <property type="nucleotide sequence ID" value="XM_004367916.1"/>
</dbReference>
<name>L8HKM2_ACACF</name>
<reference evidence="2 3" key="1">
    <citation type="journal article" date="2013" name="Genome Biol.">
        <title>Genome of Acanthamoeba castellanii highlights extensive lateral gene transfer and early evolution of tyrosine kinase signaling.</title>
        <authorList>
            <person name="Clarke M."/>
            <person name="Lohan A.J."/>
            <person name="Liu B."/>
            <person name="Lagkouvardos I."/>
            <person name="Roy S."/>
            <person name="Zafar N."/>
            <person name="Bertelli C."/>
            <person name="Schilde C."/>
            <person name="Kianianmomeni A."/>
            <person name="Burglin T.R."/>
            <person name="Frech C."/>
            <person name="Turcotte B."/>
            <person name="Kopec K.O."/>
            <person name="Synnott J.M."/>
            <person name="Choo C."/>
            <person name="Paponov I."/>
            <person name="Finkler A."/>
            <person name="Soon Heng Tan C."/>
            <person name="Hutchins A.P."/>
            <person name="Weinmeier T."/>
            <person name="Rattei T."/>
            <person name="Chu J.S."/>
            <person name="Gimenez G."/>
            <person name="Irimia M."/>
            <person name="Rigden D.J."/>
            <person name="Fitzpatrick D.A."/>
            <person name="Lorenzo-Morales J."/>
            <person name="Bateman A."/>
            <person name="Chiu C.H."/>
            <person name="Tang P."/>
            <person name="Hegemann P."/>
            <person name="Fromm H."/>
            <person name="Raoult D."/>
            <person name="Greub G."/>
            <person name="Miranda-Saavedra D."/>
            <person name="Chen N."/>
            <person name="Nash P."/>
            <person name="Ginger M.L."/>
            <person name="Horn M."/>
            <person name="Schaap P."/>
            <person name="Caler L."/>
            <person name="Loftus B."/>
        </authorList>
    </citation>
    <scope>NUCLEOTIDE SEQUENCE [LARGE SCALE GENOMIC DNA]</scope>
    <source>
        <strain evidence="2 3">Neff</strain>
    </source>
</reference>
<organism evidence="2 3">
    <name type="scientific">Acanthamoeba castellanii (strain ATCC 30010 / Neff)</name>
    <dbReference type="NCBI Taxonomy" id="1257118"/>
    <lineage>
        <taxon>Eukaryota</taxon>
        <taxon>Amoebozoa</taxon>
        <taxon>Discosea</taxon>
        <taxon>Longamoebia</taxon>
        <taxon>Centramoebida</taxon>
        <taxon>Acanthamoebidae</taxon>
        <taxon>Acanthamoeba</taxon>
    </lineage>
</organism>
<dbReference type="GeneID" id="14926263"/>